<dbReference type="InterPro" id="IPR006528">
    <property type="entry name" value="Phage_head_morphogenesis_dom"/>
</dbReference>
<evidence type="ECO:0000313" key="2">
    <source>
        <dbReference type="EMBL" id="QHX44297.1"/>
    </source>
</evidence>
<name>A0A6P1Y390_9SPIR</name>
<protein>
    <recommendedName>
        <fullName evidence="1">Phage head morphogenesis domain-containing protein</fullName>
    </recommendedName>
</protein>
<dbReference type="Pfam" id="PF04233">
    <property type="entry name" value="Phage_Mu_F"/>
    <property type="match status" value="1"/>
</dbReference>
<reference evidence="2 3" key="1">
    <citation type="submission" date="2020-01" db="EMBL/GenBank/DDBJ databases">
        <title>Complete genome sequence of a human oral phylogroup 1 Treponema sp. strain ATCC 700766, originally isolated from periodontitis dental plaque.</title>
        <authorList>
            <person name="Chan Y."/>
            <person name="Huo Y.-B."/>
            <person name="Yu X.-L."/>
            <person name="Zeng H."/>
            <person name="Leung W.-K."/>
            <person name="Watt R.M."/>
        </authorList>
    </citation>
    <scope>NUCLEOTIDE SEQUENCE [LARGE SCALE GENOMIC DNA]</scope>
    <source>
        <strain evidence="2 3">OMZ 804</strain>
    </source>
</reference>
<accession>A0A6P1Y390</accession>
<evidence type="ECO:0000259" key="1">
    <source>
        <dbReference type="Pfam" id="PF04233"/>
    </source>
</evidence>
<dbReference type="RefSeq" id="WP_162664572.1">
    <property type="nucleotide sequence ID" value="NZ_CP048020.1"/>
</dbReference>
<gene>
    <name evidence="2" type="ORF">GWP43_13460</name>
</gene>
<dbReference type="KEGG" id="trz:GWP43_13460"/>
<proteinExistence type="predicted"/>
<dbReference type="Proteomes" id="UP000464374">
    <property type="component" value="Chromosome"/>
</dbReference>
<sequence>MSDTIPYPEIAHKFLEKKINVATDKWDELKWGEHAHAFTVAHSNEAAVLDTIHGLLNQAIKDGIPFKDFRDGLLDMMSAKGWYGGNGHTKDDKRYINWRIGLIYDVNMRCAYEAEHYRNRLIGADLRPIWVYRHDPAVTNPRAEHLALDGKAFRYDDAFWNTYNPPNGWGCRCYVTTMSEHEAQKEGVTIEHSDDSGNPPDIAGVDWNTFDSTWKYNPAREALSPNFSTYKNLAKIKAEDGKSILSHVTESYRKAMDGTKLTKGEFNVLAKRINKKDYTPQNILYQVGNLEAERFEAMQEIGVADCKILASDKDLYHGIGDKNAKQRIPESLFEALYDSLSTPDAIYENTEPNIQEDGREFHFVKNMDGGKILKTVLKQLGKDFSLRIKTTGYIVYDYNDPVYKKIW</sequence>
<feature type="domain" description="Phage head morphogenesis" evidence="1">
    <location>
        <begin position="51"/>
        <end position="175"/>
    </location>
</feature>
<dbReference type="AlphaFoldDB" id="A0A6P1Y390"/>
<evidence type="ECO:0000313" key="3">
    <source>
        <dbReference type="Proteomes" id="UP000464374"/>
    </source>
</evidence>
<organism evidence="2 3">
    <name type="scientific">Treponema vincentii</name>
    <dbReference type="NCBI Taxonomy" id="69710"/>
    <lineage>
        <taxon>Bacteria</taxon>
        <taxon>Pseudomonadati</taxon>
        <taxon>Spirochaetota</taxon>
        <taxon>Spirochaetia</taxon>
        <taxon>Spirochaetales</taxon>
        <taxon>Treponemataceae</taxon>
        <taxon>Treponema</taxon>
    </lineage>
</organism>
<dbReference type="EMBL" id="CP048020">
    <property type="protein sequence ID" value="QHX44297.1"/>
    <property type="molecule type" value="Genomic_DNA"/>
</dbReference>